<dbReference type="EMBL" id="PVWG01000031">
    <property type="protein sequence ID" value="PSB17214.1"/>
    <property type="molecule type" value="Genomic_DNA"/>
</dbReference>
<organism evidence="2 3">
    <name type="scientific">Phormidesmis priestleyi ULC007</name>
    <dbReference type="NCBI Taxonomy" id="1920490"/>
    <lineage>
        <taxon>Bacteria</taxon>
        <taxon>Bacillati</taxon>
        <taxon>Cyanobacteriota</taxon>
        <taxon>Cyanophyceae</taxon>
        <taxon>Leptolyngbyales</taxon>
        <taxon>Leptolyngbyaceae</taxon>
        <taxon>Phormidesmis</taxon>
    </lineage>
</organism>
<feature type="domain" description="HTH cro/C1-type" evidence="1">
    <location>
        <begin position="8"/>
        <end position="56"/>
    </location>
</feature>
<dbReference type="SUPFAM" id="SSF47413">
    <property type="entry name" value="lambda repressor-like DNA-binding domains"/>
    <property type="match status" value="1"/>
</dbReference>
<dbReference type="InterPro" id="IPR010982">
    <property type="entry name" value="Lambda_DNA-bd_dom_sf"/>
</dbReference>
<dbReference type="Gene3D" id="1.10.260.40">
    <property type="entry name" value="lambda repressor-like DNA-binding domains"/>
    <property type="match status" value="1"/>
</dbReference>
<dbReference type="STRING" id="1920490.GCA_001895925_05185"/>
<dbReference type="AlphaFoldDB" id="A0A2T1D9U7"/>
<keyword evidence="3" id="KW-1185">Reference proteome</keyword>
<gene>
    <name evidence="2" type="ORF">C7B65_19515</name>
</gene>
<reference evidence="2 3" key="1">
    <citation type="submission" date="2018-02" db="EMBL/GenBank/DDBJ databases">
        <authorList>
            <person name="Cohen D.B."/>
            <person name="Kent A.D."/>
        </authorList>
    </citation>
    <scope>NUCLEOTIDE SEQUENCE [LARGE SCALE GENOMIC DNA]</scope>
    <source>
        <strain evidence="2 3">ULC007</strain>
    </source>
</reference>
<dbReference type="OrthoDB" id="532186at2"/>
<evidence type="ECO:0000313" key="3">
    <source>
        <dbReference type="Proteomes" id="UP000238634"/>
    </source>
</evidence>
<dbReference type="Proteomes" id="UP000238634">
    <property type="component" value="Unassembled WGS sequence"/>
</dbReference>
<dbReference type="GO" id="GO:0003677">
    <property type="term" value="F:DNA binding"/>
    <property type="evidence" value="ECO:0007669"/>
    <property type="project" value="InterPro"/>
</dbReference>
<reference evidence="2 3" key="2">
    <citation type="submission" date="2018-03" db="EMBL/GenBank/DDBJ databases">
        <title>The ancient ancestry and fast evolution of plastids.</title>
        <authorList>
            <person name="Moore K.R."/>
            <person name="Magnabosco C."/>
            <person name="Momper L."/>
            <person name="Gold D.A."/>
            <person name="Bosak T."/>
            <person name="Fournier G.P."/>
        </authorList>
    </citation>
    <scope>NUCLEOTIDE SEQUENCE [LARGE SCALE GENOMIC DNA]</scope>
    <source>
        <strain evidence="2 3">ULC007</strain>
    </source>
</reference>
<proteinExistence type="predicted"/>
<name>A0A2T1D9U7_9CYAN</name>
<dbReference type="CDD" id="cd00093">
    <property type="entry name" value="HTH_XRE"/>
    <property type="match status" value="1"/>
</dbReference>
<dbReference type="InterPro" id="IPR001387">
    <property type="entry name" value="Cro/C1-type_HTH"/>
</dbReference>
<sequence>MGKAGKALRQVLATYNINQNRLAVTMGINRSTVHQWVNEISDPLAEAVTEMIKALGKIDEAAAKDFIDLYLERNLQQNDSAH</sequence>
<comment type="caution">
    <text evidence="2">The sequence shown here is derived from an EMBL/GenBank/DDBJ whole genome shotgun (WGS) entry which is preliminary data.</text>
</comment>
<dbReference type="Pfam" id="PF01381">
    <property type="entry name" value="HTH_3"/>
    <property type="match status" value="1"/>
</dbReference>
<accession>A0A2T1D9U7</accession>
<protein>
    <submittedName>
        <fullName evidence="2">XRE family transcriptional regulator</fullName>
    </submittedName>
</protein>
<dbReference type="RefSeq" id="WP_073074077.1">
    <property type="nucleotide sequence ID" value="NZ_MPPI01000029.1"/>
</dbReference>
<evidence type="ECO:0000313" key="2">
    <source>
        <dbReference type="EMBL" id="PSB17214.1"/>
    </source>
</evidence>
<evidence type="ECO:0000259" key="1">
    <source>
        <dbReference type="Pfam" id="PF01381"/>
    </source>
</evidence>